<proteinExistence type="predicted"/>
<name>A0A423VBI4_9PEZI</name>
<dbReference type="OrthoDB" id="4999849at2759"/>
<gene>
    <name evidence="2" type="ORF">VMCG_10647</name>
</gene>
<feature type="domain" description="Non-reducing end beta-L-arabinofuranosidase-like GH127 catalytic" evidence="1">
    <location>
        <begin position="80"/>
        <end position="133"/>
    </location>
</feature>
<organism evidence="2 3">
    <name type="scientific">Cytospora schulzeri</name>
    <dbReference type="NCBI Taxonomy" id="448051"/>
    <lineage>
        <taxon>Eukaryota</taxon>
        <taxon>Fungi</taxon>
        <taxon>Dikarya</taxon>
        <taxon>Ascomycota</taxon>
        <taxon>Pezizomycotina</taxon>
        <taxon>Sordariomycetes</taxon>
        <taxon>Sordariomycetidae</taxon>
        <taxon>Diaporthales</taxon>
        <taxon>Cytosporaceae</taxon>
        <taxon>Cytospora</taxon>
    </lineage>
</organism>
<dbReference type="InterPro" id="IPR012878">
    <property type="entry name" value="Beta-AFase-like_GH127_cat"/>
</dbReference>
<dbReference type="EMBL" id="LKEA01000082">
    <property type="protein sequence ID" value="ROV88220.1"/>
    <property type="molecule type" value="Genomic_DNA"/>
</dbReference>
<dbReference type="Proteomes" id="UP000283895">
    <property type="component" value="Unassembled WGS sequence"/>
</dbReference>
<protein>
    <recommendedName>
        <fullName evidence="1">Non-reducing end beta-L-arabinofuranosidase-like GH127 catalytic domain-containing protein</fullName>
    </recommendedName>
</protein>
<dbReference type="PANTHER" id="PTHR43465:SF2">
    <property type="entry name" value="DUF1680 DOMAIN PROTEIN (AFU_ORTHOLOGUE AFUA_1G08910)"/>
    <property type="match status" value="1"/>
</dbReference>
<dbReference type="InterPro" id="IPR049174">
    <property type="entry name" value="Beta-AFase-like"/>
</dbReference>
<dbReference type="AlphaFoldDB" id="A0A423VBI4"/>
<keyword evidence="3" id="KW-1185">Reference proteome</keyword>
<reference evidence="2 3" key="1">
    <citation type="submission" date="2015-09" db="EMBL/GenBank/DDBJ databases">
        <title>Host preference determinants of Valsa canker pathogens revealed by comparative genomics.</title>
        <authorList>
            <person name="Yin Z."/>
            <person name="Huang L."/>
        </authorList>
    </citation>
    <scope>NUCLEOTIDE SEQUENCE [LARGE SCALE GENOMIC DNA]</scope>
    <source>
        <strain evidence="2 3">03-1</strain>
    </source>
</reference>
<evidence type="ECO:0000259" key="1">
    <source>
        <dbReference type="Pfam" id="PF07944"/>
    </source>
</evidence>
<comment type="caution">
    <text evidence="2">The sequence shown here is derived from an EMBL/GenBank/DDBJ whole genome shotgun (WGS) entry which is preliminary data.</text>
</comment>
<dbReference type="STRING" id="356882.A0A423VBI4"/>
<evidence type="ECO:0000313" key="2">
    <source>
        <dbReference type="EMBL" id="ROV88220.1"/>
    </source>
</evidence>
<accession>A0A423VBI4</accession>
<evidence type="ECO:0000313" key="3">
    <source>
        <dbReference type="Proteomes" id="UP000283895"/>
    </source>
</evidence>
<dbReference type="PANTHER" id="PTHR43465">
    <property type="entry name" value="DUF1680 DOMAIN PROTEIN (AFU_ORTHOLOGUE AFUA_1G08910)"/>
    <property type="match status" value="1"/>
</dbReference>
<dbReference type="Pfam" id="PF07944">
    <property type="entry name" value="Beta-AFase-like_GH127_cat"/>
    <property type="match status" value="1"/>
</dbReference>
<sequence length="187" mass="20506">MPLLESSSVGTVDWSDYPDGDPIMLAPTRRKSFGGHAVRATYLLTGVADLVCLHEDGTQPISDADDWVAALRRLWDNMWEGFEIDYFLPQTPDEGGCYAEACASIGAVMLAERLLYLAPDARYTHVMELCLVNAGDDNSCSYHNLLRQFLPSSPILSRPLTMPTAATTISRGSDQKVEYLDSSAPIS</sequence>